<dbReference type="PROSITE" id="PS50089">
    <property type="entry name" value="ZF_RING_2"/>
    <property type="match status" value="1"/>
</dbReference>
<evidence type="ECO:0000256" key="7">
    <source>
        <dbReference type="ARBA" id="ARBA00022833"/>
    </source>
</evidence>
<dbReference type="InterPro" id="IPR036855">
    <property type="entry name" value="Znf_CCCH_sf"/>
</dbReference>
<dbReference type="InterPro" id="IPR000571">
    <property type="entry name" value="Znf_CCCH"/>
</dbReference>
<dbReference type="InterPro" id="IPR013083">
    <property type="entry name" value="Znf_RING/FYVE/PHD"/>
</dbReference>
<accession>A0ABR3IM17</accession>
<name>A0ABR3IM17_LOXSC</name>
<gene>
    <name evidence="12" type="ORF">ABMA27_000077</name>
</gene>
<dbReference type="InterPro" id="IPR017907">
    <property type="entry name" value="Znf_RING_CS"/>
</dbReference>
<dbReference type="PROSITE" id="PS00518">
    <property type="entry name" value="ZF_RING_1"/>
    <property type="match status" value="1"/>
</dbReference>
<dbReference type="Gene3D" id="1.20.120.1790">
    <property type="match status" value="1"/>
</dbReference>
<evidence type="ECO:0000259" key="11">
    <source>
        <dbReference type="PROSITE" id="PS50103"/>
    </source>
</evidence>
<reference evidence="12 13" key="1">
    <citation type="submission" date="2024-06" db="EMBL/GenBank/DDBJ databases">
        <title>A chromosome-level genome assembly of beet webworm, Loxostege sticticalis.</title>
        <authorList>
            <person name="Zhang Y."/>
        </authorList>
    </citation>
    <scope>NUCLEOTIDE SEQUENCE [LARGE SCALE GENOMIC DNA]</scope>
    <source>
        <strain evidence="12">AQ026</strain>
        <tissue evidence="12">Whole body</tissue>
    </source>
</reference>
<feature type="region of interest" description="Disordered" evidence="9">
    <location>
        <begin position="396"/>
        <end position="431"/>
    </location>
</feature>
<evidence type="ECO:0000256" key="2">
    <source>
        <dbReference type="ARBA" id="ARBA00004201"/>
    </source>
</evidence>
<feature type="region of interest" description="Disordered" evidence="9">
    <location>
        <begin position="507"/>
        <end position="552"/>
    </location>
</feature>
<protein>
    <recommendedName>
        <fullName evidence="3">RING-type E3 ubiquitin transferase</fullName>
        <ecNumber evidence="3">2.3.2.27</ecNumber>
    </recommendedName>
</protein>
<evidence type="ECO:0000256" key="5">
    <source>
        <dbReference type="ARBA" id="ARBA00022723"/>
    </source>
</evidence>
<evidence type="ECO:0000313" key="12">
    <source>
        <dbReference type="EMBL" id="KAL0902133.1"/>
    </source>
</evidence>
<dbReference type="Gene3D" id="3.30.40.10">
    <property type="entry name" value="Zinc/RING finger domain, C3HC4 (zinc finger)"/>
    <property type="match status" value="1"/>
</dbReference>
<feature type="domain" description="RING-type" evidence="10">
    <location>
        <begin position="14"/>
        <end position="54"/>
    </location>
</feature>
<proteinExistence type="predicted"/>
<evidence type="ECO:0000259" key="10">
    <source>
        <dbReference type="PROSITE" id="PS50089"/>
    </source>
</evidence>
<dbReference type="EC" id="2.3.2.27" evidence="3"/>
<keyword evidence="13" id="KW-1185">Reference proteome</keyword>
<dbReference type="Pfam" id="PF14634">
    <property type="entry name" value="zf-RING_5"/>
    <property type="match status" value="1"/>
</dbReference>
<dbReference type="Pfam" id="PF18386">
    <property type="entry name" value="ROQ_II"/>
    <property type="match status" value="1"/>
</dbReference>
<dbReference type="PROSITE" id="PS50103">
    <property type="entry name" value="ZF_C3H1"/>
    <property type="match status" value="1"/>
</dbReference>
<dbReference type="SMART" id="SM00356">
    <property type="entry name" value="ZnF_C3H1"/>
    <property type="match status" value="1"/>
</dbReference>
<dbReference type="Pfam" id="PF21206">
    <property type="entry name" value="Roquin_1_2-like_ROQ"/>
    <property type="match status" value="1"/>
</dbReference>
<comment type="catalytic activity">
    <reaction evidence="1">
        <text>S-ubiquitinyl-[E2 ubiquitin-conjugating enzyme]-L-cysteine + [acceptor protein]-L-lysine = [E2 ubiquitin-conjugating enzyme]-L-cysteine + N(6)-ubiquitinyl-[acceptor protein]-L-lysine.</text>
        <dbReference type="EC" id="2.3.2.27"/>
    </reaction>
</comment>
<feature type="compositionally biased region" description="Low complexity" evidence="9">
    <location>
        <begin position="415"/>
        <end position="429"/>
    </location>
</feature>
<feature type="domain" description="C3H1-type" evidence="11">
    <location>
        <begin position="431"/>
        <end position="459"/>
    </location>
</feature>
<comment type="caution">
    <text evidence="12">The sequence shown here is derived from an EMBL/GenBank/DDBJ whole genome shotgun (WGS) entry which is preliminary data.</text>
</comment>
<keyword evidence="6 8" id="KW-0863">Zinc-finger</keyword>
<evidence type="ECO:0000256" key="9">
    <source>
        <dbReference type="SAM" id="MobiDB-lite"/>
    </source>
</evidence>
<evidence type="ECO:0000256" key="3">
    <source>
        <dbReference type="ARBA" id="ARBA00012483"/>
    </source>
</evidence>
<evidence type="ECO:0000256" key="6">
    <source>
        <dbReference type="ARBA" id="ARBA00022771"/>
    </source>
</evidence>
<dbReference type="PANTHER" id="PTHR13139:SF54">
    <property type="entry name" value="RING-TYPE E3 UBIQUITIN TRANSFERASE"/>
    <property type="match status" value="1"/>
</dbReference>
<dbReference type="InterPro" id="IPR052249">
    <property type="entry name" value="Roquin_domain"/>
</dbReference>
<keyword evidence="4" id="KW-0808">Transferase</keyword>
<dbReference type="Proteomes" id="UP001549920">
    <property type="component" value="Unassembled WGS sequence"/>
</dbReference>
<dbReference type="SUPFAM" id="SSF57850">
    <property type="entry name" value="RING/U-box"/>
    <property type="match status" value="1"/>
</dbReference>
<feature type="zinc finger region" description="C3H1-type" evidence="8">
    <location>
        <begin position="431"/>
        <end position="459"/>
    </location>
</feature>
<dbReference type="PANTHER" id="PTHR13139">
    <property type="entry name" value="RING FINGER AND CCCH-TYPE ZINC FINGER DOMAIN-CONTAINING PROTEIN"/>
    <property type="match status" value="1"/>
</dbReference>
<comment type="subcellular location">
    <subcellularLocation>
        <location evidence="2">Cytoplasm</location>
        <location evidence="2">P-body</location>
    </subcellularLocation>
</comment>
<dbReference type="Gene3D" id="4.10.1000.10">
    <property type="entry name" value="Zinc finger, CCCH-type"/>
    <property type="match status" value="1"/>
</dbReference>
<dbReference type="InterPro" id="IPR001841">
    <property type="entry name" value="Znf_RING"/>
</dbReference>
<evidence type="ECO:0000256" key="4">
    <source>
        <dbReference type="ARBA" id="ARBA00022679"/>
    </source>
</evidence>
<organism evidence="12 13">
    <name type="scientific">Loxostege sticticalis</name>
    <name type="common">Beet webworm moth</name>
    <dbReference type="NCBI Taxonomy" id="481309"/>
    <lineage>
        <taxon>Eukaryota</taxon>
        <taxon>Metazoa</taxon>
        <taxon>Ecdysozoa</taxon>
        <taxon>Arthropoda</taxon>
        <taxon>Hexapoda</taxon>
        <taxon>Insecta</taxon>
        <taxon>Pterygota</taxon>
        <taxon>Neoptera</taxon>
        <taxon>Endopterygota</taxon>
        <taxon>Lepidoptera</taxon>
        <taxon>Glossata</taxon>
        <taxon>Ditrysia</taxon>
        <taxon>Pyraloidea</taxon>
        <taxon>Crambidae</taxon>
        <taxon>Pyraustinae</taxon>
        <taxon>Loxostege</taxon>
    </lineage>
</organism>
<dbReference type="SMART" id="SM00184">
    <property type="entry name" value="RING"/>
    <property type="match status" value="1"/>
</dbReference>
<dbReference type="SUPFAM" id="SSF90229">
    <property type="entry name" value="CCCH zinc finger"/>
    <property type="match status" value="1"/>
</dbReference>
<evidence type="ECO:0000256" key="8">
    <source>
        <dbReference type="PROSITE-ProRule" id="PRU00723"/>
    </source>
</evidence>
<dbReference type="InterPro" id="IPR041523">
    <property type="entry name" value="ROQ_II"/>
</dbReference>
<keyword evidence="7 8" id="KW-0862">Zinc</keyword>
<feature type="compositionally biased region" description="Pro residues" evidence="9">
    <location>
        <begin position="521"/>
        <end position="549"/>
    </location>
</feature>
<sequence length="764" mass="85204">MPIQAPQWTDYLNCPVCCREFGAPPRSPISLGCGHTLCRHCLKHLHRKQCPFDQTVIQVEAEELVVNTALLQLAGYTPPAQPYHPPCIQALPELDRQSYDAIVRCMEHLAVFLKYCGNANSTGSSRLSRPMQRKLVTLLQCAMTDEEGRGRAARAARSLGERTVTELILQHQNPQQLSANLWAAVRARGCQFLGPAMQEEVLKLVLLALEDGSALSRKVLVMFVVQRLEPHFPQASKTSIGHVVQLLYRASCFKVSKRECDSSLMQLKEEFRTYESLRREHDAQIVQIATEAGLRIAPDQWSALLYGDTAHKSHMQSIIDKLQTPQSFAQSVQELFIALQRTGDPAQLVLMSGHLDRLAGIDASPDARSPSWQQLAEIMTSLKEVVSGLIHYLQNATGRDSNHNPRPPTQERVPEPSTSQPSTSSTPTHSKYKVSMCRDAATRSFCPRGNSCTFAHSEEEMERYRSIPNANQGSTNGNMAYLTPMPSPITMLQGGIPMPPPAMYPRYPPPHHHSDKYAPPQGMPPEMIPQSPDYPPPDMIQSPDYPPPDMIQSPDYPPDNHDGIQPTNYPAPLIHNQAMSMNQNGLMIPVPERAYYSRYGGMVSLDDPAGMQFRPEYTPQVYQGPGGIPYQGQEAIAPMPNIFVPVQHEPQRNISPYSFDDFPNELIPDYRPVQYVQGPRERRSDAPWASPTDVFAFDGMRNALPHCSGNPDDMFNVTGDRRAVGVDRLGAPAAPDANHADDQELEEELQALERRIDTEFKSAD</sequence>
<dbReference type="InterPro" id="IPR048575">
    <property type="entry name" value="Roquin_1_2-like_ROQ"/>
</dbReference>
<evidence type="ECO:0000256" key="1">
    <source>
        <dbReference type="ARBA" id="ARBA00000900"/>
    </source>
</evidence>
<keyword evidence="5 8" id="KW-0479">Metal-binding</keyword>
<dbReference type="EMBL" id="JBEUOH010000001">
    <property type="protein sequence ID" value="KAL0902133.1"/>
    <property type="molecule type" value="Genomic_DNA"/>
</dbReference>
<evidence type="ECO:0000313" key="13">
    <source>
        <dbReference type="Proteomes" id="UP001549920"/>
    </source>
</evidence>